<dbReference type="GeneID" id="92028958"/>
<dbReference type="Proteomes" id="UP001360953">
    <property type="component" value="Unassembled WGS sequence"/>
</dbReference>
<reference evidence="2 3" key="1">
    <citation type="submission" date="2024-04" db="EMBL/GenBank/DDBJ databases">
        <title>Phyllosticta paracitricarpa is synonymous to the EU quarantine fungus P. citricarpa based on phylogenomic analyses.</title>
        <authorList>
            <consortium name="Lawrence Berkeley National Laboratory"/>
            <person name="Van ingen-buijs V.A."/>
            <person name="Van westerhoven A.C."/>
            <person name="Haridas S."/>
            <person name="Skiadas P."/>
            <person name="Martin F."/>
            <person name="Groenewald J.Z."/>
            <person name="Crous P.W."/>
            <person name="Seidl M.F."/>
        </authorList>
    </citation>
    <scope>NUCLEOTIDE SEQUENCE [LARGE SCALE GENOMIC DNA]</scope>
    <source>
        <strain evidence="2 3">CPC 17464</strain>
    </source>
</reference>
<proteinExistence type="predicted"/>
<name>A0ABR1LRH5_9PEZI</name>
<feature type="region of interest" description="Disordered" evidence="1">
    <location>
        <begin position="197"/>
        <end position="220"/>
    </location>
</feature>
<feature type="compositionally biased region" description="Polar residues" evidence="1">
    <location>
        <begin position="198"/>
        <end position="209"/>
    </location>
</feature>
<gene>
    <name evidence="2" type="ORF">J3D65DRAFT_416090</name>
</gene>
<evidence type="ECO:0000256" key="1">
    <source>
        <dbReference type="SAM" id="MobiDB-lite"/>
    </source>
</evidence>
<dbReference type="RefSeq" id="XP_066654803.1">
    <property type="nucleotide sequence ID" value="XM_066796052.1"/>
</dbReference>
<comment type="caution">
    <text evidence="2">The sequence shown here is derived from an EMBL/GenBank/DDBJ whole genome shotgun (WGS) entry which is preliminary data.</text>
</comment>
<keyword evidence="3" id="KW-1185">Reference proteome</keyword>
<sequence>MTGCASFHPRLPCFHFTCSRPSHCEAIGNWDAHLDRPRVPQPATIGRGIPKSASPGAARRFTWVHLHRCSKPVLRPAHAPPRLSSLLYVSPGVTCCNKLDSRPTCDAVSPELHFLPISITEGLIRAPRQSLRFQFKRDAGAMYCRQINVTRQNQQQPRGLIGDFQRLGASTPQTRTLIWPCVRYRLQRRLVLEGHWPRSQNQQHTQTQLVHDPPLATPRT</sequence>
<accession>A0ABR1LRH5</accession>
<protein>
    <submittedName>
        <fullName evidence="2">Uncharacterized protein</fullName>
    </submittedName>
</protein>
<evidence type="ECO:0000313" key="3">
    <source>
        <dbReference type="Proteomes" id="UP001360953"/>
    </source>
</evidence>
<evidence type="ECO:0000313" key="2">
    <source>
        <dbReference type="EMBL" id="KAK7536387.1"/>
    </source>
</evidence>
<organism evidence="2 3">
    <name type="scientific">Phyllosticta citribraziliensis</name>
    <dbReference type="NCBI Taxonomy" id="989973"/>
    <lineage>
        <taxon>Eukaryota</taxon>
        <taxon>Fungi</taxon>
        <taxon>Dikarya</taxon>
        <taxon>Ascomycota</taxon>
        <taxon>Pezizomycotina</taxon>
        <taxon>Dothideomycetes</taxon>
        <taxon>Dothideomycetes incertae sedis</taxon>
        <taxon>Botryosphaeriales</taxon>
        <taxon>Phyllostictaceae</taxon>
        <taxon>Phyllosticta</taxon>
    </lineage>
</organism>
<dbReference type="EMBL" id="JBBPEH010000007">
    <property type="protein sequence ID" value="KAK7536387.1"/>
    <property type="molecule type" value="Genomic_DNA"/>
</dbReference>